<protein>
    <submittedName>
        <fullName evidence="1">Uncharacterized protein</fullName>
    </submittedName>
</protein>
<accession>A0AAU7QJS6</accession>
<dbReference type="RefSeq" id="WP_007808272.1">
    <property type="nucleotide sequence ID" value="NZ_CP157948.1"/>
</dbReference>
<evidence type="ECO:0000313" key="1">
    <source>
        <dbReference type="EMBL" id="XBS89593.1"/>
    </source>
</evidence>
<proteinExistence type="predicted"/>
<dbReference type="AlphaFoldDB" id="A0AAU7QJS6"/>
<sequence>MPDDAEVRREVLAYLRSHPQAADTLRGIVSWWLPRQRLETGHQRIGQVLDALVSEGLLRRDPLPDGEALYGLERRAGTSRQR</sequence>
<name>A0AAU7QJS6_9GAMM</name>
<gene>
    <name evidence="1" type="ORF">ABNK63_14505</name>
</gene>
<dbReference type="EMBL" id="CP157948">
    <property type="protein sequence ID" value="XBS89593.1"/>
    <property type="molecule type" value="Genomic_DNA"/>
</dbReference>
<reference evidence="1" key="1">
    <citation type="submission" date="2024-06" db="EMBL/GenBank/DDBJ databases">
        <authorList>
            <person name="Sun Y."/>
        </authorList>
    </citation>
    <scope>NUCLEOTIDE SEQUENCE</scope>
    <source>
        <strain evidence="1">IGA1.0</strain>
    </source>
</reference>
<organism evidence="1">
    <name type="scientific">Rhodanobacter sp. IGA1.0</name>
    <dbReference type="NCBI Taxonomy" id="3158582"/>
    <lineage>
        <taxon>Bacteria</taxon>
        <taxon>Pseudomonadati</taxon>
        <taxon>Pseudomonadota</taxon>
        <taxon>Gammaproteobacteria</taxon>
        <taxon>Lysobacterales</taxon>
        <taxon>Rhodanobacteraceae</taxon>
        <taxon>Rhodanobacter</taxon>
    </lineage>
</organism>